<protein>
    <recommendedName>
        <fullName evidence="2">SHOCT domain-containing protein</fullName>
    </recommendedName>
</protein>
<dbReference type="AlphaFoldDB" id="D2C7V7"/>
<proteinExistence type="predicted"/>
<feature type="transmembrane region" description="Helical" evidence="1">
    <location>
        <begin position="20"/>
        <end position="41"/>
    </location>
</feature>
<feature type="domain" description="SHOCT" evidence="2">
    <location>
        <begin position="55"/>
        <end position="80"/>
    </location>
</feature>
<evidence type="ECO:0000313" key="4">
    <source>
        <dbReference type="Proteomes" id="UP000000940"/>
    </source>
</evidence>
<name>D2C7V7_THEP2</name>
<accession>D2C7V7</accession>
<evidence type="ECO:0000259" key="2">
    <source>
        <dbReference type="Pfam" id="PF09851"/>
    </source>
</evidence>
<dbReference type="Pfam" id="PF09851">
    <property type="entry name" value="SHOCT"/>
    <property type="match status" value="1"/>
</dbReference>
<evidence type="ECO:0000313" key="3">
    <source>
        <dbReference type="EMBL" id="ADA67043.1"/>
    </source>
</evidence>
<reference evidence="3 4" key="1">
    <citation type="submission" date="2009-12" db="EMBL/GenBank/DDBJ databases">
        <title>Complete sequence of Thermotoga petrophila RKU-1.</title>
        <authorList>
            <consortium name="US DOE Joint Genome Institute"/>
            <person name="Lucas S."/>
            <person name="Copeland A."/>
            <person name="Lapidus A."/>
            <person name="Glavina del Rio T."/>
            <person name="Dalin E."/>
            <person name="Tice H."/>
            <person name="Bruce D."/>
            <person name="Goodwin L."/>
            <person name="Pitluck S."/>
            <person name="Munk A.C."/>
            <person name="Brettin T."/>
            <person name="Detter J.C."/>
            <person name="Han C."/>
            <person name="Tapia R."/>
            <person name="Larimer F."/>
            <person name="Land M."/>
            <person name="Hauser L."/>
            <person name="Kyrpides N."/>
            <person name="Mikhailova N."/>
            <person name="Nelson K.E."/>
            <person name="Gogarten J.P."/>
            <person name="Noll K.M."/>
        </authorList>
    </citation>
    <scope>NUCLEOTIDE SEQUENCE [LARGE SCALE GENOMIC DNA]</scope>
    <source>
        <strain evidence="4">ATCC BAA-489 / DSM 13996 / JCM 10882 / RKU-10</strain>
    </source>
</reference>
<dbReference type="KEGG" id="tnp:Tnap_0954"/>
<dbReference type="EMBL" id="CP001839">
    <property type="protein sequence ID" value="ADA67043.1"/>
    <property type="molecule type" value="Genomic_DNA"/>
</dbReference>
<dbReference type="Proteomes" id="UP000000940">
    <property type="component" value="Chromosome"/>
</dbReference>
<gene>
    <name evidence="3" type="ordered locus">Tnap_0954</name>
</gene>
<dbReference type="InterPro" id="IPR018649">
    <property type="entry name" value="SHOCT"/>
</dbReference>
<keyword evidence="1" id="KW-1133">Transmembrane helix</keyword>
<dbReference type="HOGENOM" id="CLU_159099_3_1_0"/>
<keyword evidence="1" id="KW-0472">Membrane</keyword>
<evidence type="ECO:0000256" key="1">
    <source>
        <dbReference type="SAM" id="Phobius"/>
    </source>
</evidence>
<keyword evidence="4" id="KW-1185">Reference proteome</keyword>
<sequence>MCPFCFWSWGFWPWNWGGGVIMMIFWAVILVFLFVFLFRWLGGERHERVERTDRALEILKERFARGEITEEEYERMKRKIQNE</sequence>
<dbReference type="RefSeq" id="WP_004083053.1">
    <property type="nucleotide sequence ID" value="NC_013642.1"/>
</dbReference>
<organism evidence="3 4">
    <name type="scientific">Thermotoga petrophila (strain ATCC BAA-489 / DSM 13996 / JCM 10882 / RKU-10)</name>
    <name type="common">Thermotoga naphthophila</name>
    <dbReference type="NCBI Taxonomy" id="590168"/>
    <lineage>
        <taxon>Bacteria</taxon>
        <taxon>Thermotogati</taxon>
        <taxon>Thermotogota</taxon>
        <taxon>Thermotogae</taxon>
        <taxon>Thermotogales</taxon>
        <taxon>Thermotogaceae</taxon>
        <taxon>Thermotoga</taxon>
    </lineage>
</organism>
<keyword evidence="1" id="KW-0812">Transmembrane</keyword>